<dbReference type="InterPro" id="IPR020458">
    <property type="entry name" value="Znf_DskA_TraR_CS"/>
</dbReference>
<keyword evidence="3" id="KW-0862">Zinc</keyword>
<dbReference type="SUPFAM" id="SSF57716">
    <property type="entry name" value="Glucocorticoid receptor-like (DNA-binding domain)"/>
    <property type="match status" value="1"/>
</dbReference>
<dbReference type="Pfam" id="PF01258">
    <property type="entry name" value="zf-dskA_traR"/>
    <property type="match status" value="1"/>
</dbReference>
<dbReference type="PANTHER" id="PTHR33823:SF4">
    <property type="entry name" value="GENERAL STRESS PROTEIN 16O"/>
    <property type="match status" value="1"/>
</dbReference>
<proteinExistence type="predicted"/>
<dbReference type="Gene3D" id="1.20.120.910">
    <property type="entry name" value="DksA, coiled-coil domain"/>
    <property type="match status" value="1"/>
</dbReference>
<dbReference type="GO" id="GO:0008270">
    <property type="term" value="F:zinc ion binding"/>
    <property type="evidence" value="ECO:0007669"/>
    <property type="project" value="UniProtKB-KW"/>
</dbReference>
<dbReference type="PROSITE" id="PS01102">
    <property type="entry name" value="ZF_DKSA_1"/>
    <property type="match status" value="1"/>
</dbReference>
<evidence type="ECO:0000259" key="6">
    <source>
        <dbReference type="Pfam" id="PF01258"/>
    </source>
</evidence>
<evidence type="ECO:0000313" key="7">
    <source>
        <dbReference type="EMBL" id="OGD72007.1"/>
    </source>
</evidence>
<dbReference type="PROSITE" id="PS51128">
    <property type="entry name" value="ZF_DKSA_2"/>
    <property type="match status" value="1"/>
</dbReference>
<evidence type="ECO:0000256" key="4">
    <source>
        <dbReference type="PROSITE-ProRule" id="PRU00510"/>
    </source>
</evidence>
<feature type="region of interest" description="Disordered" evidence="5">
    <location>
        <begin position="1"/>
        <end position="20"/>
    </location>
</feature>
<feature type="domain" description="Zinc finger DksA/TraR C4-type" evidence="6">
    <location>
        <begin position="55"/>
        <end position="89"/>
    </location>
</feature>
<feature type="compositionally biased region" description="Basic and acidic residues" evidence="5">
    <location>
        <begin position="1"/>
        <end position="15"/>
    </location>
</feature>
<dbReference type="InterPro" id="IPR000962">
    <property type="entry name" value="Znf_DskA_TraR"/>
</dbReference>
<comment type="caution">
    <text evidence="7">The sequence shown here is derived from an EMBL/GenBank/DDBJ whole genome shotgun (WGS) entry which is preliminary data.</text>
</comment>
<dbReference type="PANTHER" id="PTHR33823">
    <property type="entry name" value="RNA POLYMERASE-BINDING TRANSCRIPTION FACTOR DKSA-RELATED"/>
    <property type="match status" value="1"/>
</dbReference>
<accession>A0A1F5EXB1</accession>
<protein>
    <recommendedName>
        <fullName evidence="6">Zinc finger DksA/TraR C4-type domain-containing protein</fullName>
    </recommendedName>
</protein>
<feature type="zinc finger region" description="dksA C4-type" evidence="4">
    <location>
        <begin position="60"/>
        <end position="84"/>
    </location>
</feature>
<evidence type="ECO:0000256" key="1">
    <source>
        <dbReference type="ARBA" id="ARBA00022723"/>
    </source>
</evidence>
<keyword evidence="1" id="KW-0479">Metal-binding</keyword>
<dbReference type="Proteomes" id="UP000177390">
    <property type="component" value="Unassembled WGS sequence"/>
</dbReference>
<evidence type="ECO:0000313" key="8">
    <source>
        <dbReference type="Proteomes" id="UP000177390"/>
    </source>
</evidence>
<evidence type="ECO:0000256" key="2">
    <source>
        <dbReference type="ARBA" id="ARBA00022771"/>
    </source>
</evidence>
<sequence length="94" mass="10792">MKKEDPFKGKNREEDNSIDADVAEQVDHDRVFASRVELIKSLINIRKTLTRIKIGSYGICEKCGVMIDTDRLAIKPTAEYCFACENEVEARKKR</sequence>
<name>A0A1F5EXB1_9BACT</name>
<dbReference type="EMBL" id="MFAH01000010">
    <property type="protein sequence ID" value="OGD72007.1"/>
    <property type="molecule type" value="Genomic_DNA"/>
</dbReference>
<dbReference type="AlphaFoldDB" id="A0A1F5EXB1"/>
<reference evidence="7 8" key="1">
    <citation type="journal article" date="2016" name="Nat. Commun.">
        <title>Thousands of microbial genomes shed light on interconnected biogeochemical processes in an aquifer system.</title>
        <authorList>
            <person name="Anantharaman K."/>
            <person name="Brown C.T."/>
            <person name="Hug L.A."/>
            <person name="Sharon I."/>
            <person name="Castelle C.J."/>
            <person name="Probst A.J."/>
            <person name="Thomas B.C."/>
            <person name="Singh A."/>
            <person name="Wilkins M.J."/>
            <person name="Karaoz U."/>
            <person name="Brodie E.L."/>
            <person name="Williams K.H."/>
            <person name="Hubbard S.S."/>
            <person name="Banfield J.F."/>
        </authorList>
    </citation>
    <scope>NUCLEOTIDE SEQUENCE [LARGE SCALE GENOMIC DNA]</scope>
</reference>
<keyword evidence="2" id="KW-0863">Zinc-finger</keyword>
<gene>
    <name evidence="7" type="ORF">A3D09_00870</name>
</gene>
<evidence type="ECO:0000256" key="3">
    <source>
        <dbReference type="ARBA" id="ARBA00022833"/>
    </source>
</evidence>
<evidence type="ECO:0000256" key="5">
    <source>
        <dbReference type="SAM" id="MobiDB-lite"/>
    </source>
</evidence>
<organism evidence="7 8">
    <name type="scientific">Candidatus Collierbacteria bacterium RIFCSPHIGHO2_02_FULL_49_10</name>
    <dbReference type="NCBI Taxonomy" id="1817723"/>
    <lineage>
        <taxon>Bacteria</taxon>
        <taxon>Candidatus Collieribacteriota</taxon>
    </lineage>
</organism>